<dbReference type="InterPro" id="IPR004089">
    <property type="entry name" value="MCPsignal_dom"/>
</dbReference>
<keyword evidence="5" id="KW-0732">Signal</keyword>
<dbReference type="PROSITE" id="PS50885">
    <property type="entry name" value="HAMP"/>
    <property type="match status" value="1"/>
</dbReference>
<dbReference type="Proteomes" id="UP001595791">
    <property type="component" value="Unassembled WGS sequence"/>
</dbReference>
<dbReference type="SMART" id="SM00283">
    <property type="entry name" value="MA"/>
    <property type="match status" value="1"/>
</dbReference>
<dbReference type="RefSeq" id="WP_378164071.1">
    <property type="nucleotide sequence ID" value="NZ_JBHSBU010000001.1"/>
</dbReference>
<evidence type="ECO:0000259" key="7">
    <source>
        <dbReference type="PROSITE" id="PS50885"/>
    </source>
</evidence>
<keyword evidence="4" id="KW-0472">Membrane</keyword>
<dbReference type="PANTHER" id="PTHR32089:SF112">
    <property type="entry name" value="LYSOZYME-LIKE PROTEIN-RELATED"/>
    <property type="match status" value="1"/>
</dbReference>
<evidence type="ECO:0000256" key="5">
    <source>
        <dbReference type="SAM" id="SignalP"/>
    </source>
</evidence>
<dbReference type="SUPFAM" id="SSF58104">
    <property type="entry name" value="Methyl-accepting chemotaxis protein (MCP) signaling domain"/>
    <property type="match status" value="1"/>
</dbReference>
<evidence type="ECO:0000256" key="1">
    <source>
        <dbReference type="ARBA" id="ARBA00023224"/>
    </source>
</evidence>
<keyword evidence="9" id="KW-1185">Reference proteome</keyword>
<name>A0ABV8MRA9_9NEIS</name>
<organism evidence="8 9">
    <name type="scientific">Chitinimonas lacunae</name>
    <dbReference type="NCBI Taxonomy" id="1963018"/>
    <lineage>
        <taxon>Bacteria</taxon>
        <taxon>Pseudomonadati</taxon>
        <taxon>Pseudomonadota</taxon>
        <taxon>Betaproteobacteria</taxon>
        <taxon>Neisseriales</taxon>
        <taxon>Chitinibacteraceae</taxon>
        <taxon>Chitinimonas</taxon>
    </lineage>
</organism>
<dbReference type="InterPro" id="IPR003660">
    <property type="entry name" value="HAMP_dom"/>
</dbReference>
<evidence type="ECO:0000313" key="9">
    <source>
        <dbReference type="Proteomes" id="UP001595791"/>
    </source>
</evidence>
<feature type="signal peptide" evidence="5">
    <location>
        <begin position="1"/>
        <end position="28"/>
    </location>
</feature>
<dbReference type="Gene3D" id="1.10.287.950">
    <property type="entry name" value="Methyl-accepting chemotaxis protein"/>
    <property type="match status" value="1"/>
</dbReference>
<dbReference type="EMBL" id="JBHSBU010000001">
    <property type="protein sequence ID" value="MFC4159861.1"/>
    <property type="molecule type" value="Genomic_DNA"/>
</dbReference>
<dbReference type="Pfam" id="PF00015">
    <property type="entry name" value="MCPsignal"/>
    <property type="match status" value="1"/>
</dbReference>
<sequence>MQNLSFAQRAWFAFIVLALLNLATAAAASSGASNAVVWGLAVMGALAALIGGGWWVSRALTGISKVEHGLRQIQDGNFKLDLHLDSNDEFAELIRSTLSLSESLRSVISDVTRSARQIAEQSLQLDRAAEHLSDQTNKQTEQAMQVSASTEEMSVSVTEISRATEETANSANSTRAIVQENEKNMAESLASTRRIVEVVGEARATLNDLNTAVERIGSITTVIKEIADQTNLLALNAAIEAARAGESGRGFAVVADEVRKLAERTATSTQDITNNVTNIRLVTQATLMTMDSAAEEVERGTASIEASNKSLQQVMEAAASTVEMTHQIADTLRQQTSTAEDVARTIEQMASLIDGNSQNAREVAGSADKLAQTAKGLHELMRRFERSI</sequence>
<dbReference type="PROSITE" id="PS50111">
    <property type="entry name" value="CHEMOTAXIS_TRANSDUC_2"/>
    <property type="match status" value="1"/>
</dbReference>
<accession>A0ABV8MRA9</accession>
<keyword evidence="1 3" id="KW-0807">Transducer</keyword>
<dbReference type="CDD" id="cd11386">
    <property type="entry name" value="MCP_signal"/>
    <property type="match status" value="1"/>
</dbReference>
<feature type="domain" description="HAMP" evidence="7">
    <location>
        <begin position="57"/>
        <end position="109"/>
    </location>
</feature>
<proteinExistence type="inferred from homology"/>
<protein>
    <submittedName>
        <fullName evidence="8">Methyl-accepting chemotaxis protein</fullName>
    </submittedName>
</protein>
<dbReference type="PANTHER" id="PTHR32089">
    <property type="entry name" value="METHYL-ACCEPTING CHEMOTAXIS PROTEIN MCPB"/>
    <property type="match status" value="1"/>
</dbReference>
<keyword evidence="4" id="KW-0812">Transmembrane</keyword>
<feature type="transmembrane region" description="Helical" evidence="4">
    <location>
        <begin position="35"/>
        <end position="56"/>
    </location>
</feature>
<comment type="similarity">
    <text evidence="2">Belongs to the methyl-accepting chemotaxis (MCP) protein family.</text>
</comment>
<feature type="domain" description="Methyl-accepting transducer" evidence="6">
    <location>
        <begin position="114"/>
        <end position="350"/>
    </location>
</feature>
<dbReference type="InterPro" id="IPR004090">
    <property type="entry name" value="Chemotax_Me-accpt_rcpt"/>
</dbReference>
<dbReference type="PRINTS" id="PR00260">
    <property type="entry name" value="CHEMTRNSDUCR"/>
</dbReference>
<feature type="chain" id="PRO_5046949510" evidence="5">
    <location>
        <begin position="29"/>
        <end position="388"/>
    </location>
</feature>
<reference evidence="9" key="1">
    <citation type="journal article" date="2019" name="Int. J. Syst. Evol. Microbiol.">
        <title>The Global Catalogue of Microorganisms (GCM) 10K type strain sequencing project: providing services to taxonomists for standard genome sequencing and annotation.</title>
        <authorList>
            <consortium name="The Broad Institute Genomics Platform"/>
            <consortium name="The Broad Institute Genome Sequencing Center for Infectious Disease"/>
            <person name="Wu L."/>
            <person name="Ma J."/>
        </authorList>
    </citation>
    <scope>NUCLEOTIDE SEQUENCE [LARGE SCALE GENOMIC DNA]</scope>
    <source>
        <strain evidence="9">LMG 29894</strain>
    </source>
</reference>
<gene>
    <name evidence="8" type="ORF">ACFOW7_10950</name>
</gene>
<keyword evidence="4" id="KW-1133">Transmembrane helix</keyword>
<evidence type="ECO:0000313" key="8">
    <source>
        <dbReference type="EMBL" id="MFC4159861.1"/>
    </source>
</evidence>
<comment type="caution">
    <text evidence="8">The sequence shown here is derived from an EMBL/GenBank/DDBJ whole genome shotgun (WGS) entry which is preliminary data.</text>
</comment>
<evidence type="ECO:0000259" key="6">
    <source>
        <dbReference type="PROSITE" id="PS50111"/>
    </source>
</evidence>
<evidence type="ECO:0000256" key="2">
    <source>
        <dbReference type="ARBA" id="ARBA00029447"/>
    </source>
</evidence>
<evidence type="ECO:0000256" key="3">
    <source>
        <dbReference type="PROSITE-ProRule" id="PRU00284"/>
    </source>
</evidence>
<evidence type="ECO:0000256" key="4">
    <source>
        <dbReference type="SAM" id="Phobius"/>
    </source>
</evidence>